<feature type="region of interest" description="Disordered" evidence="1">
    <location>
        <begin position="534"/>
        <end position="553"/>
    </location>
</feature>
<dbReference type="AlphaFoldDB" id="A0A976QUS9"/>
<accession>A0A976QUS9</accession>
<dbReference type="EMBL" id="CP056065">
    <property type="protein sequence ID" value="UKJ88253.2"/>
    <property type="molecule type" value="Genomic_DNA"/>
</dbReference>
<reference evidence="2" key="1">
    <citation type="submission" date="2022-07" db="EMBL/GenBank/DDBJ databases">
        <title>Evaluation of T. orientalis genome assembly methods using nanopore sequencing and analysis of variation between genomes.</title>
        <authorList>
            <person name="Yam J."/>
            <person name="Micallef M.L."/>
            <person name="Liu M."/>
            <person name="Djordjevic S.P."/>
            <person name="Bogema D.R."/>
            <person name="Jenkins C."/>
        </authorList>
    </citation>
    <scope>NUCLEOTIDE SEQUENCE</scope>
    <source>
        <strain evidence="2">Fish Creek</strain>
    </source>
</reference>
<proteinExistence type="predicted"/>
<name>A0A976QUS9_THEOR</name>
<evidence type="ECO:0000313" key="3">
    <source>
        <dbReference type="Proteomes" id="UP000244803"/>
    </source>
</evidence>
<protein>
    <submittedName>
        <fullName evidence="2">Uncharacterized protein</fullName>
    </submittedName>
</protein>
<dbReference type="Proteomes" id="UP000244803">
    <property type="component" value="Chromosome 1"/>
</dbReference>
<feature type="region of interest" description="Disordered" evidence="1">
    <location>
        <begin position="747"/>
        <end position="778"/>
    </location>
</feature>
<feature type="compositionally biased region" description="Basic and acidic residues" evidence="1">
    <location>
        <begin position="535"/>
        <end position="553"/>
    </location>
</feature>
<gene>
    <name evidence="2" type="ORF">MACJ_000697</name>
</gene>
<organism evidence="2 3">
    <name type="scientific">Theileria orientalis</name>
    <dbReference type="NCBI Taxonomy" id="68886"/>
    <lineage>
        <taxon>Eukaryota</taxon>
        <taxon>Sar</taxon>
        <taxon>Alveolata</taxon>
        <taxon>Apicomplexa</taxon>
        <taxon>Aconoidasida</taxon>
        <taxon>Piroplasmida</taxon>
        <taxon>Theileriidae</taxon>
        <taxon>Theileria</taxon>
    </lineage>
</organism>
<feature type="compositionally biased region" description="Basic and acidic residues" evidence="1">
    <location>
        <begin position="748"/>
        <end position="760"/>
    </location>
</feature>
<dbReference type="OrthoDB" id="10499785at2759"/>
<evidence type="ECO:0000256" key="1">
    <source>
        <dbReference type="SAM" id="MobiDB-lite"/>
    </source>
</evidence>
<sequence length="1055" mass="121674">MNTSLKGNFLTFISFKLSRKGKGIVKKLFKFQIWENSAVVSPLAPRTPLYELFCKRAHCKRSRVSKLTRCIVVLKRRSKKKETQFQVLKSVDLNRLFGESETTSKVRPRKLFSKTPRVKSFSLRLKSKKSEINNKENAVISDDSDIERPLGLVASCFPAAVLFHRKARGLKGSVSKLKRKLIALKRRSKKKETQFQVLKSGDLNRLFGESETTSKVRPRKLFSKTPRVKSFSLRLKSKKSEINNKENAVISDDSDIERPLGLVASCFPAAVLFHRKARGLKGSVSKLKRKFIALKRRSKKKETQFQVLKSVDLNRLFGESETTSKVRPRKLFSKTPRVKSFSLRLKSKKSEINNKENAVISDDSDIEKPSKRKYNTLRKYFSRMKEKWTLKVQKFNSPTVTFDESLYYEYKDVIKLLELFQGHVLPRINLSSAYAEIMAELAVEEPEEQVYELSELEEGVENANDHLEIVEIDETAFEPIEESEIEQDNSLDVLFEGNLDLKLQFFHEEELTETFVNNPSGENFITARFGSCELESPRENEKPQGEEQPEKEPLYQPQYLQEPLQESQSLDEPAEDQTVEYYPQEERLEQQQPLPELAAEEHTEESPKLELRLEDLQLQPKRPLEEKEYSSPDYFKLGGEELSILSELADVISTDESVSRALHDDDESSCSTITFRKEDWSWYYEQQETPIQSQVLQEPLGETVDESQLQDELLDETVDESQLQDELLDEQPLDESQLQDELLDETVDESHLQDEPKESEPLEDYSDDDSGPHLPLNLDKVHKTMGLLDQYALRRDHAQTTRAHIDVMNAREGHCSWYYIKTTYEQRYNTAHLQRTGHLGVLPASKTILEEDYVDGLLKDIMFKTFIVRTMLSNARTDLLNLSEASFITSSPALKCHISPLGLEELLYKIGYNWDMTKSRFHQLMDLVAHANELARVAEDIPDHIYDSLNRVNNFMVTMKNEYDIVMETMRVTKTCVLFDLNNECRASRGETGQQGRGVTRGCNHQGPLGANGYHRKAHESMFEHFCHVNSMLTALQRTVALRKRRSTRVKSAPK</sequence>
<evidence type="ECO:0000313" key="2">
    <source>
        <dbReference type="EMBL" id="UKJ88253.2"/>
    </source>
</evidence>